<comment type="caution">
    <text evidence="1">The sequence shown here is derived from an EMBL/GenBank/DDBJ whole genome shotgun (WGS) entry which is preliminary data.</text>
</comment>
<protein>
    <submittedName>
        <fullName evidence="1">Uncharacterized protein</fullName>
    </submittedName>
</protein>
<reference evidence="1 2" key="1">
    <citation type="submission" date="2024-01" db="EMBL/GenBank/DDBJ databases">
        <title>The genomes of 5 underutilized Papilionoideae crops provide insights into root nodulation and disease resistanc.</title>
        <authorList>
            <person name="Jiang F."/>
        </authorList>
    </citation>
    <scope>NUCLEOTIDE SEQUENCE [LARGE SCALE GENOMIC DNA]</scope>
    <source>
        <strain evidence="1">DUOXIRENSHENG_FW03</strain>
        <tissue evidence="1">Leaves</tissue>
    </source>
</reference>
<dbReference type="EMBL" id="JAYMYS010000002">
    <property type="protein sequence ID" value="KAK7404530.1"/>
    <property type="molecule type" value="Genomic_DNA"/>
</dbReference>
<proteinExistence type="predicted"/>
<dbReference type="AlphaFoldDB" id="A0AAN9XQR9"/>
<dbReference type="Proteomes" id="UP001386955">
    <property type="component" value="Unassembled WGS sequence"/>
</dbReference>
<sequence length="107" mass="12429">MLSLSHSLTFLFCSHWPIRPLSSSFFGPLPLYRFSNPSLSLSLSLNFSTSLTLQLNFIKRLSFTFSCYRINPSHVEFLFFPIHFLHRSVALFCASHFHALLTLRFLI</sequence>
<keyword evidence="2" id="KW-1185">Reference proteome</keyword>
<gene>
    <name evidence="1" type="ORF">VNO78_05480</name>
</gene>
<evidence type="ECO:0000313" key="1">
    <source>
        <dbReference type="EMBL" id="KAK7404530.1"/>
    </source>
</evidence>
<evidence type="ECO:0000313" key="2">
    <source>
        <dbReference type="Proteomes" id="UP001386955"/>
    </source>
</evidence>
<name>A0AAN9XQR9_PSOTE</name>
<accession>A0AAN9XQR9</accession>
<organism evidence="1 2">
    <name type="scientific">Psophocarpus tetragonolobus</name>
    <name type="common">Winged bean</name>
    <name type="synonym">Dolichos tetragonolobus</name>
    <dbReference type="NCBI Taxonomy" id="3891"/>
    <lineage>
        <taxon>Eukaryota</taxon>
        <taxon>Viridiplantae</taxon>
        <taxon>Streptophyta</taxon>
        <taxon>Embryophyta</taxon>
        <taxon>Tracheophyta</taxon>
        <taxon>Spermatophyta</taxon>
        <taxon>Magnoliopsida</taxon>
        <taxon>eudicotyledons</taxon>
        <taxon>Gunneridae</taxon>
        <taxon>Pentapetalae</taxon>
        <taxon>rosids</taxon>
        <taxon>fabids</taxon>
        <taxon>Fabales</taxon>
        <taxon>Fabaceae</taxon>
        <taxon>Papilionoideae</taxon>
        <taxon>50 kb inversion clade</taxon>
        <taxon>NPAAA clade</taxon>
        <taxon>indigoferoid/millettioid clade</taxon>
        <taxon>Phaseoleae</taxon>
        <taxon>Psophocarpus</taxon>
    </lineage>
</organism>